<evidence type="ECO:0000313" key="2">
    <source>
        <dbReference type="EMBL" id="OTG27644.1"/>
    </source>
</evidence>
<dbReference type="EMBL" id="CM007893">
    <property type="protein sequence ID" value="OTG27644.1"/>
    <property type="molecule type" value="Genomic_DNA"/>
</dbReference>
<dbReference type="EMBL" id="MNCJ02000319">
    <property type="protein sequence ID" value="KAF5808940.1"/>
    <property type="molecule type" value="Genomic_DNA"/>
</dbReference>
<name>A0A251UX12_HELAN</name>
<proteinExistence type="predicted"/>
<reference evidence="1 3" key="1">
    <citation type="journal article" date="2017" name="Nature">
        <title>The sunflower genome provides insights into oil metabolism, flowering and Asterid evolution.</title>
        <authorList>
            <person name="Badouin H."/>
            <person name="Gouzy J."/>
            <person name="Grassa C.J."/>
            <person name="Murat F."/>
            <person name="Staton S.E."/>
            <person name="Cottret L."/>
            <person name="Lelandais-Briere C."/>
            <person name="Owens G.L."/>
            <person name="Carrere S."/>
            <person name="Mayjonade B."/>
            <person name="Legrand L."/>
            <person name="Gill N."/>
            <person name="Kane N.C."/>
            <person name="Bowers J.E."/>
            <person name="Hubner S."/>
            <person name="Bellec A."/>
            <person name="Berard A."/>
            <person name="Berges H."/>
            <person name="Blanchet N."/>
            <person name="Boniface M.C."/>
            <person name="Brunel D."/>
            <person name="Catrice O."/>
            <person name="Chaidir N."/>
            <person name="Claudel C."/>
            <person name="Donnadieu C."/>
            <person name="Faraut T."/>
            <person name="Fievet G."/>
            <person name="Helmstetter N."/>
            <person name="King M."/>
            <person name="Knapp S.J."/>
            <person name="Lai Z."/>
            <person name="Le Paslier M.C."/>
            <person name="Lippi Y."/>
            <person name="Lorenzon L."/>
            <person name="Mandel J.R."/>
            <person name="Marage G."/>
            <person name="Marchand G."/>
            <person name="Marquand E."/>
            <person name="Bret-Mestries E."/>
            <person name="Morien E."/>
            <person name="Nambeesan S."/>
            <person name="Nguyen T."/>
            <person name="Pegot-Espagnet P."/>
            <person name="Pouilly N."/>
            <person name="Raftis F."/>
            <person name="Sallet E."/>
            <person name="Schiex T."/>
            <person name="Thomas J."/>
            <person name="Vandecasteele C."/>
            <person name="Vares D."/>
            <person name="Vear F."/>
            <person name="Vautrin S."/>
            <person name="Crespi M."/>
            <person name="Mangin B."/>
            <person name="Burke J.M."/>
            <person name="Salse J."/>
            <person name="Munos S."/>
            <person name="Vincourt P."/>
            <person name="Rieseberg L.H."/>
            <person name="Langlade N.B."/>
        </authorList>
    </citation>
    <scope>NUCLEOTIDE SEQUENCE [LARGE SCALE GENOMIC DNA]</scope>
    <source>
        <strain evidence="3">cv. SF193</strain>
        <tissue evidence="1">Leaves</tissue>
    </source>
</reference>
<dbReference type="Proteomes" id="UP000215914">
    <property type="component" value="Chromosome 4"/>
</dbReference>
<gene>
    <name evidence="2" type="ORF">HannXRQ_Chr04g0102291</name>
    <name evidence="1" type="ORF">HanXRQr2_Chr04g0151251</name>
</gene>
<organism evidence="2 3">
    <name type="scientific">Helianthus annuus</name>
    <name type="common">Common sunflower</name>
    <dbReference type="NCBI Taxonomy" id="4232"/>
    <lineage>
        <taxon>Eukaryota</taxon>
        <taxon>Viridiplantae</taxon>
        <taxon>Streptophyta</taxon>
        <taxon>Embryophyta</taxon>
        <taxon>Tracheophyta</taxon>
        <taxon>Spermatophyta</taxon>
        <taxon>Magnoliopsida</taxon>
        <taxon>eudicotyledons</taxon>
        <taxon>Gunneridae</taxon>
        <taxon>Pentapetalae</taxon>
        <taxon>asterids</taxon>
        <taxon>campanulids</taxon>
        <taxon>Asterales</taxon>
        <taxon>Asteraceae</taxon>
        <taxon>Asteroideae</taxon>
        <taxon>Heliantheae alliance</taxon>
        <taxon>Heliantheae</taxon>
        <taxon>Helianthus</taxon>
    </lineage>
</organism>
<protein>
    <submittedName>
        <fullName evidence="2">Uncharacterized protein</fullName>
    </submittedName>
</protein>
<evidence type="ECO:0000313" key="1">
    <source>
        <dbReference type="EMBL" id="KAF5808940.1"/>
    </source>
</evidence>
<evidence type="ECO:0000313" key="3">
    <source>
        <dbReference type="Proteomes" id="UP000215914"/>
    </source>
</evidence>
<keyword evidence="3" id="KW-1185">Reference proteome</keyword>
<reference evidence="2" key="2">
    <citation type="submission" date="2017-02" db="EMBL/GenBank/DDBJ databases">
        <title>Sunflower complete genome.</title>
        <authorList>
            <person name="Langlade N."/>
            <person name="Munos S."/>
        </authorList>
    </citation>
    <scope>NUCLEOTIDE SEQUENCE [LARGE SCALE GENOMIC DNA]</scope>
    <source>
        <tissue evidence="2">Leaves</tissue>
    </source>
</reference>
<dbReference type="InParanoid" id="A0A251UX12"/>
<accession>A0A251UX12</accession>
<sequence>MHLGFGWYSIVLDNTSTITLTHFSWEGHMSTWLFFVECEEVLGNENHVKNQKHY</sequence>
<dbReference type="Gramene" id="mRNA:HanXRQr2_Chr04g0151251">
    <property type="protein sequence ID" value="mRNA:HanXRQr2_Chr04g0151251"/>
    <property type="gene ID" value="HanXRQr2_Chr04g0151251"/>
</dbReference>
<dbReference type="AlphaFoldDB" id="A0A251UX12"/>
<reference evidence="1" key="3">
    <citation type="submission" date="2020-06" db="EMBL/GenBank/DDBJ databases">
        <title>Helianthus annuus Genome sequencing and assembly Release 2.</title>
        <authorList>
            <person name="Gouzy J."/>
            <person name="Langlade N."/>
            <person name="Munos S."/>
        </authorList>
    </citation>
    <scope>NUCLEOTIDE SEQUENCE</scope>
    <source>
        <tissue evidence="1">Leaves</tissue>
    </source>
</reference>